<sequence length="127" mass="14166">MVESLNKTVEYAIKVNSMITPNDPKPGVMALGDNGLEYRANNGVGFIQVPWANITLIRAQIMGKKHVRGFFVDLDDGRSLNFVASDAIPALRVMRDHLGSDKLVRTKTIGRTVAKWWHNKFGKKTEA</sequence>
<keyword evidence="2" id="KW-1185">Reference proteome</keyword>
<dbReference type="RefSeq" id="WP_057894588.1">
    <property type="nucleotide sequence ID" value="NZ_AYZQ01000003.1"/>
</dbReference>
<evidence type="ECO:0008006" key="3">
    <source>
        <dbReference type="Google" id="ProtNLM"/>
    </source>
</evidence>
<evidence type="ECO:0000313" key="1">
    <source>
        <dbReference type="EMBL" id="KRM71636.1"/>
    </source>
</evidence>
<dbReference type="AlphaFoldDB" id="A0A0R2B0Y7"/>
<reference evidence="1 2" key="1">
    <citation type="journal article" date="2015" name="Genome Announc.">
        <title>Expanding the biotechnology potential of lactobacilli through comparative genomics of 213 strains and associated genera.</title>
        <authorList>
            <person name="Sun Z."/>
            <person name="Harris H.M."/>
            <person name="McCann A."/>
            <person name="Guo C."/>
            <person name="Argimon S."/>
            <person name="Zhang W."/>
            <person name="Yang X."/>
            <person name="Jeffery I.B."/>
            <person name="Cooney J.C."/>
            <person name="Kagawa T.F."/>
            <person name="Liu W."/>
            <person name="Song Y."/>
            <person name="Salvetti E."/>
            <person name="Wrobel A."/>
            <person name="Rasinkangas P."/>
            <person name="Parkhill J."/>
            <person name="Rea M.C."/>
            <person name="O'Sullivan O."/>
            <person name="Ritari J."/>
            <person name="Douillard F.P."/>
            <person name="Paul Ross R."/>
            <person name="Yang R."/>
            <person name="Briner A.E."/>
            <person name="Felis G.E."/>
            <person name="de Vos W.M."/>
            <person name="Barrangou R."/>
            <person name="Klaenhammer T.R."/>
            <person name="Caufield P.W."/>
            <person name="Cui Y."/>
            <person name="Zhang H."/>
            <person name="O'Toole P.W."/>
        </authorList>
    </citation>
    <scope>NUCLEOTIDE SEQUENCE [LARGE SCALE GENOMIC DNA]</scope>
    <source>
        <strain evidence="1 2">DSM 23927</strain>
    </source>
</reference>
<dbReference type="OrthoDB" id="1646215at2"/>
<dbReference type="InterPro" id="IPR010360">
    <property type="entry name" value="DUF956"/>
</dbReference>
<evidence type="ECO:0000313" key="2">
    <source>
        <dbReference type="Proteomes" id="UP000051672"/>
    </source>
</evidence>
<dbReference type="STRING" id="1423727.FC34_GL001293"/>
<accession>A0A0R2B0Y7</accession>
<dbReference type="PATRIC" id="fig|1423727.3.peg.1313"/>
<dbReference type="Proteomes" id="UP000051672">
    <property type="component" value="Unassembled WGS sequence"/>
</dbReference>
<protein>
    <recommendedName>
        <fullName evidence="3">DUF956 family protein</fullName>
    </recommendedName>
</protein>
<comment type="caution">
    <text evidence="1">The sequence shown here is derived from an EMBL/GenBank/DDBJ whole genome shotgun (WGS) entry which is preliminary data.</text>
</comment>
<dbReference type="EMBL" id="AYZQ01000003">
    <property type="protein sequence ID" value="KRM71636.1"/>
    <property type="molecule type" value="Genomic_DNA"/>
</dbReference>
<organism evidence="1 2">
    <name type="scientific">Lacticaseibacillus brantae DSM 23927</name>
    <dbReference type="NCBI Taxonomy" id="1423727"/>
    <lineage>
        <taxon>Bacteria</taxon>
        <taxon>Bacillati</taxon>
        <taxon>Bacillota</taxon>
        <taxon>Bacilli</taxon>
        <taxon>Lactobacillales</taxon>
        <taxon>Lactobacillaceae</taxon>
        <taxon>Lacticaseibacillus</taxon>
    </lineage>
</organism>
<proteinExistence type="predicted"/>
<gene>
    <name evidence="1" type="ORF">FC34_GL001293</name>
</gene>
<name>A0A0R2B0Y7_9LACO</name>
<dbReference type="Pfam" id="PF06115">
    <property type="entry name" value="DUF956"/>
    <property type="match status" value="1"/>
</dbReference>